<protein>
    <recommendedName>
        <fullName evidence="1">ABM domain-containing protein</fullName>
    </recommendedName>
</protein>
<evidence type="ECO:0000313" key="2">
    <source>
        <dbReference type="EMBL" id="GGE20895.1"/>
    </source>
</evidence>
<dbReference type="EMBL" id="BMFJ01000001">
    <property type="protein sequence ID" value="GGE20895.1"/>
    <property type="molecule type" value="Genomic_DNA"/>
</dbReference>
<dbReference type="InterPro" id="IPR011008">
    <property type="entry name" value="Dimeric_a/b-barrel"/>
</dbReference>
<evidence type="ECO:0000313" key="3">
    <source>
        <dbReference type="Proteomes" id="UP000612855"/>
    </source>
</evidence>
<reference evidence="3" key="1">
    <citation type="journal article" date="2019" name="Int. J. Syst. Evol. Microbiol.">
        <title>The Global Catalogue of Microorganisms (GCM) 10K type strain sequencing project: providing services to taxonomists for standard genome sequencing and annotation.</title>
        <authorList>
            <consortium name="The Broad Institute Genomics Platform"/>
            <consortium name="The Broad Institute Genome Sequencing Center for Infectious Disease"/>
            <person name="Wu L."/>
            <person name="Ma J."/>
        </authorList>
    </citation>
    <scope>NUCLEOTIDE SEQUENCE [LARGE SCALE GENOMIC DNA]</scope>
    <source>
        <strain evidence="3">CGMCC 1.12664</strain>
    </source>
</reference>
<dbReference type="AlphaFoldDB" id="A0A917EBW3"/>
<dbReference type="Pfam" id="PF03992">
    <property type="entry name" value="ABM"/>
    <property type="match status" value="1"/>
</dbReference>
<dbReference type="SUPFAM" id="SSF54909">
    <property type="entry name" value="Dimeric alpha+beta barrel"/>
    <property type="match status" value="1"/>
</dbReference>
<dbReference type="Proteomes" id="UP000612855">
    <property type="component" value="Unassembled WGS sequence"/>
</dbReference>
<name>A0A917EBW3_9RHOB</name>
<gene>
    <name evidence="2" type="ORF">GCM10011360_06950</name>
</gene>
<accession>A0A917EBW3</accession>
<sequence>MIVVTFRAHRTEAGDGPAYYDALARMEAIATTLPGYIFHKAYRAEDGERLTFFQWESLETLDAWARHPDHVATKRLGRAELYADYHLQVCEVLRESRFNR</sequence>
<dbReference type="PANTHER" id="PTHR37811:SF2">
    <property type="entry name" value="ABM DOMAIN-CONTAINING PROTEIN"/>
    <property type="match status" value="1"/>
</dbReference>
<dbReference type="PROSITE" id="PS51725">
    <property type="entry name" value="ABM"/>
    <property type="match status" value="1"/>
</dbReference>
<dbReference type="InterPro" id="IPR052936">
    <property type="entry name" value="Jasmonate_Hydroxylase-like"/>
</dbReference>
<dbReference type="PANTHER" id="PTHR37811">
    <property type="entry name" value="BLL5343 PROTEIN"/>
    <property type="match status" value="1"/>
</dbReference>
<proteinExistence type="predicted"/>
<dbReference type="RefSeq" id="WP_188476280.1">
    <property type="nucleotide sequence ID" value="NZ_BMFJ01000001.1"/>
</dbReference>
<evidence type="ECO:0000259" key="1">
    <source>
        <dbReference type="PROSITE" id="PS51725"/>
    </source>
</evidence>
<dbReference type="InterPro" id="IPR007138">
    <property type="entry name" value="ABM_dom"/>
</dbReference>
<organism evidence="2 3">
    <name type="scientific">Primorskyibacter flagellatus</name>
    <dbReference type="NCBI Taxonomy" id="1387277"/>
    <lineage>
        <taxon>Bacteria</taxon>
        <taxon>Pseudomonadati</taxon>
        <taxon>Pseudomonadota</taxon>
        <taxon>Alphaproteobacteria</taxon>
        <taxon>Rhodobacterales</taxon>
        <taxon>Roseobacteraceae</taxon>
        <taxon>Primorskyibacter</taxon>
    </lineage>
</organism>
<feature type="domain" description="ABM" evidence="1">
    <location>
        <begin position="3"/>
        <end position="92"/>
    </location>
</feature>
<dbReference type="Gene3D" id="3.30.70.100">
    <property type="match status" value="1"/>
</dbReference>
<keyword evidence="3" id="KW-1185">Reference proteome</keyword>
<comment type="caution">
    <text evidence="2">The sequence shown here is derived from an EMBL/GenBank/DDBJ whole genome shotgun (WGS) entry which is preliminary data.</text>
</comment>